<proteinExistence type="predicted"/>
<reference evidence="3" key="1">
    <citation type="submission" date="2020-02" db="EMBL/GenBank/DDBJ databases">
        <authorList>
            <person name="Meier V. D."/>
        </authorList>
    </citation>
    <scope>NUCLEOTIDE SEQUENCE</scope>
    <source>
        <strain evidence="3">AVDCRST_MAG77</strain>
    </source>
</reference>
<keyword evidence="2" id="KW-0472">Membrane</keyword>
<feature type="transmembrane region" description="Helical" evidence="2">
    <location>
        <begin position="152"/>
        <end position="171"/>
    </location>
</feature>
<dbReference type="EMBL" id="CADCTC010000322">
    <property type="protein sequence ID" value="CAA9306850.1"/>
    <property type="molecule type" value="Genomic_DNA"/>
</dbReference>
<evidence type="ECO:0000256" key="2">
    <source>
        <dbReference type="SAM" id="Phobius"/>
    </source>
</evidence>
<gene>
    <name evidence="3" type="ORF">AVDCRST_MAG77-6143</name>
</gene>
<protein>
    <submittedName>
        <fullName evidence="3">Uncharacterized protein</fullName>
    </submittedName>
</protein>
<keyword evidence="2" id="KW-0812">Transmembrane</keyword>
<feature type="transmembrane region" description="Helical" evidence="2">
    <location>
        <begin position="87"/>
        <end position="108"/>
    </location>
</feature>
<feature type="region of interest" description="Disordered" evidence="1">
    <location>
        <begin position="1"/>
        <end position="22"/>
    </location>
</feature>
<organism evidence="3">
    <name type="scientific">uncultured Chloroflexota bacterium</name>
    <dbReference type="NCBI Taxonomy" id="166587"/>
    <lineage>
        <taxon>Bacteria</taxon>
        <taxon>Bacillati</taxon>
        <taxon>Chloroflexota</taxon>
        <taxon>environmental samples</taxon>
    </lineage>
</organism>
<feature type="transmembrane region" description="Helical" evidence="2">
    <location>
        <begin position="178"/>
        <end position="198"/>
    </location>
</feature>
<feature type="transmembrane region" description="Helical" evidence="2">
    <location>
        <begin position="218"/>
        <end position="243"/>
    </location>
</feature>
<feature type="transmembrane region" description="Helical" evidence="2">
    <location>
        <begin position="115"/>
        <end position="136"/>
    </location>
</feature>
<name>A0A6J4KIU7_9CHLR</name>
<dbReference type="AlphaFoldDB" id="A0A6J4KIU7"/>
<feature type="transmembrane region" description="Helical" evidence="2">
    <location>
        <begin position="55"/>
        <end position="81"/>
    </location>
</feature>
<evidence type="ECO:0000256" key="1">
    <source>
        <dbReference type="SAM" id="MobiDB-lite"/>
    </source>
</evidence>
<accession>A0A6J4KIU7</accession>
<evidence type="ECO:0000313" key="3">
    <source>
        <dbReference type="EMBL" id="CAA9306850.1"/>
    </source>
</evidence>
<sequence length="258" mass="27445">MSTTIDSPTEPPATAVGPATQAAPSRNIIPANTHQPLPGEGTAVQRRRQWSGPGLWLRWMLATLFSWTAAYAVAGAIAGATGQQESVAAQASGYAFSILTALLQWLVLRPHLPRAWRWLPVSLAAIALGGVIAQVWKAAAPGMGIRGGMADWTVLLLSEALPLAVCQWLLLRTEAQRAWRWLIAYAVWVVLMLPLGMWNDPDGPAITAGTEAMIGYGVGGALVGLVMGFLLGAITGAEIVWLLRHLKRDPEAEHAAPA</sequence>
<keyword evidence="2" id="KW-1133">Transmembrane helix</keyword>